<comment type="caution">
    <text evidence="1">The sequence shown here is derived from an EMBL/GenBank/DDBJ whole genome shotgun (WGS) entry which is preliminary data.</text>
</comment>
<proteinExistence type="predicted"/>
<organism evidence="1 2">
    <name type="scientific">Bradyrhizobium denitrificans</name>
    <dbReference type="NCBI Taxonomy" id="2734912"/>
    <lineage>
        <taxon>Bacteria</taxon>
        <taxon>Pseudomonadati</taxon>
        <taxon>Pseudomonadota</taxon>
        <taxon>Alphaproteobacteria</taxon>
        <taxon>Hyphomicrobiales</taxon>
        <taxon>Nitrobacteraceae</taxon>
        <taxon>Bradyrhizobium</taxon>
    </lineage>
</organism>
<gene>
    <name evidence="1" type="ORF">JQ619_34100</name>
</gene>
<evidence type="ECO:0008006" key="3">
    <source>
        <dbReference type="Google" id="ProtNLM"/>
    </source>
</evidence>
<name>A0ABS5GHH9_9BRAD</name>
<accession>A0ABS5GHH9</accession>
<dbReference type="Proteomes" id="UP001314635">
    <property type="component" value="Unassembled WGS sequence"/>
</dbReference>
<sequence>MVAQELKISQLITRASRLGKRQFRRFRASYEALTFSFAARMADLLFAQATKVAATVISGAIGPGIPEDRARRLLRSRHRADKHGGSTHAQKVAKSASYERFCAALMRLQMVRFNNFAGHDITSGSVRPIGFAQ</sequence>
<dbReference type="EMBL" id="JAFCLK010000048">
    <property type="protein sequence ID" value="MBR1140794.1"/>
    <property type="molecule type" value="Genomic_DNA"/>
</dbReference>
<dbReference type="RefSeq" id="WP_172241787.1">
    <property type="nucleotide sequence ID" value="NZ_JABFDP010000034.1"/>
</dbReference>
<protein>
    <recommendedName>
        <fullName evidence="3">Transposase</fullName>
    </recommendedName>
</protein>
<evidence type="ECO:0000313" key="2">
    <source>
        <dbReference type="Proteomes" id="UP001314635"/>
    </source>
</evidence>
<evidence type="ECO:0000313" key="1">
    <source>
        <dbReference type="EMBL" id="MBR1140794.1"/>
    </source>
</evidence>
<keyword evidence="2" id="KW-1185">Reference proteome</keyword>
<reference evidence="2" key="1">
    <citation type="journal article" date="2021" name="ISME J.">
        <title>Evolutionary origin and ecological implication of a unique nif island in free-living Bradyrhizobium lineages.</title>
        <authorList>
            <person name="Tao J."/>
        </authorList>
    </citation>
    <scope>NUCLEOTIDE SEQUENCE [LARGE SCALE GENOMIC DNA]</scope>
    <source>
        <strain evidence="2">SZCCT0094</strain>
    </source>
</reference>